<dbReference type="RefSeq" id="WP_268872217.1">
    <property type="nucleotide sequence ID" value="NZ_CP007155.1"/>
</dbReference>
<sequence>MDSTAINSPHVLHTRVAGTIQATGRARILAVDYALRTLPV</sequence>
<dbReference type="Proteomes" id="UP000019225">
    <property type="component" value="Chromosome"/>
</dbReference>
<protein>
    <submittedName>
        <fullName evidence="1">Uncharacterized protein</fullName>
    </submittedName>
</protein>
<dbReference type="HOGENOM" id="CLU_3291264_0_0_11"/>
<gene>
    <name evidence="1" type="ORF">KALB_5325</name>
</gene>
<organism evidence="1 2">
    <name type="scientific">Kutzneria albida DSM 43870</name>
    <dbReference type="NCBI Taxonomy" id="1449976"/>
    <lineage>
        <taxon>Bacteria</taxon>
        <taxon>Bacillati</taxon>
        <taxon>Actinomycetota</taxon>
        <taxon>Actinomycetes</taxon>
        <taxon>Pseudonocardiales</taxon>
        <taxon>Pseudonocardiaceae</taxon>
        <taxon>Kutzneria</taxon>
    </lineage>
</organism>
<reference evidence="1 2" key="1">
    <citation type="journal article" date="2014" name="BMC Genomics">
        <title>Complete genome sequence of producer of the glycopeptide antibiotic Aculeximycin Kutzneria albida DSM 43870T, a representative of minor genus of Pseudonocardiaceae.</title>
        <authorList>
            <person name="Rebets Y."/>
            <person name="Tokovenko B."/>
            <person name="Lushchyk I."/>
            <person name="Ruckert C."/>
            <person name="Zaburannyi N."/>
            <person name="Bechthold A."/>
            <person name="Kalinowski J."/>
            <person name="Luzhetskyy A."/>
        </authorList>
    </citation>
    <scope>NUCLEOTIDE SEQUENCE [LARGE SCALE GENOMIC DNA]</scope>
    <source>
        <strain evidence="1">DSM 43870</strain>
    </source>
</reference>
<dbReference type="AlphaFoldDB" id="W5WCX6"/>
<dbReference type="STRING" id="1449976.KALB_5325"/>
<proteinExistence type="predicted"/>
<evidence type="ECO:0000313" key="1">
    <source>
        <dbReference type="EMBL" id="AHH98687.1"/>
    </source>
</evidence>
<accession>W5WCX6</accession>
<dbReference type="EMBL" id="CP007155">
    <property type="protein sequence ID" value="AHH98687.1"/>
    <property type="molecule type" value="Genomic_DNA"/>
</dbReference>
<dbReference type="KEGG" id="kal:KALB_5325"/>
<name>W5WCX6_9PSEU</name>
<keyword evidence="2" id="KW-1185">Reference proteome</keyword>
<evidence type="ECO:0000313" key="2">
    <source>
        <dbReference type="Proteomes" id="UP000019225"/>
    </source>
</evidence>